<gene>
    <name evidence="1" type="ORF">V8G58_14215</name>
</gene>
<dbReference type="Proteomes" id="UP001610100">
    <property type="component" value="Unassembled WGS sequence"/>
</dbReference>
<organism evidence="1 2">
    <name type="scientific">Gaetbulibacter aestuarii</name>
    <dbReference type="NCBI Taxonomy" id="1502358"/>
    <lineage>
        <taxon>Bacteria</taxon>
        <taxon>Pseudomonadati</taxon>
        <taxon>Bacteroidota</taxon>
        <taxon>Flavobacteriia</taxon>
        <taxon>Flavobacteriales</taxon>
        <taxon>Flavobacteriaceae</taxon>
        <taxon>Gaetbulibacter</taxon>
    </lineage>
</organism>
<dbReference type="PANTHER" id="PTHR30432">
    <property type="entry name" value="TRANSCRIPTIONAL REGULATOR MODE"/>
    <property type="match status" value="1"/>
</dbReference>
<protein>
    <submittedName>
        <fullName evidence="1">Winged helix-turn-helix domain-containing protein</fullName>
    </submittedName>
</protein>
<evidence type="ECO:0000313" key="2">
    <source>
        <dbReference type="Proteomes" id="UP001610100"/>
    </source>
</evidence>
<dbReference type="InterPro" id="IPR051815">
    <property type="entry name" value="Molybdate_resp_trans_reg"/>
</dbReference>
<dbReference type="Gene3D" id="1.10.10.10">
    <property type="entry name" value="Winged helix-like DNA-binding domain superfamily/Winged helix DNA-binding domain"/>
    <property type="match status" value="1"/>
</dbReference>
<name>A0ABW7N206_9FLAO</name>
<keyword evidence="2" id="KW-1185">Reference proteome</keyword>
<comment type="caution">
    <text evidence="1">The sequence shown here is derived from an EMBL/GenBank/DDBJ whole genome shotgun (WGS) entry which is preliminary data.</text>
</comment>
<dbReference type="InterPro" id="IPR036390">
    <property type="entry name" value="WH_DNA-bd_sf"/>
</dbReference>
<dbReference type="RefSeq" id="WP_344742143.1">
    <property type="nucleotide sequence ID" value="NZ_BAABAY010000007.1"/>
</dbReference>
<reference evidence="1 2" key="1">
    <citation type="submission" date="2024-02" db="EMBL/GenBank/DDBJ databases">
        <title>A Gaetbulibacter species isolated from tidal flats and genomic insights of their niches.</title>
        <authorList>
            <person name="Ye Y."/>
        </authorList>
    </citation>
    <scope>NUCLEOTIDE SEQUENCE [LARGE SCALE GENOMIC DNA]</scope>
    <source>
        <strain evidence="1 2">KYW382</strain>
    </source>
</reference>
<dbReference type="InterPro" id="IPR036388">
    <property type="entry name" value="WH-like_DNA-bd_sf"/>
</dbReference>
<evidence type="ECO:0000313" key="1">
    <source>
        <dbReference type="EMBL" id="MFH6773096.1"/>
    </source>
</evidence>
<accession>A0ABW7N206</accession>
<dbReference type="SUPFAM" id="SSF46785">
    <property type="entry name" value="Winged helix' DNA-binding domain"/>
    <property type="match status" value="1"/>
</dbReference>
<proteinExistence type="predicted"/>
<dbReference type="PANTHER" id="PTHR30432:SF1">
    <property type="entry name" value="DNA-BINDING TRANSCRIPTIONAL DUAL REGULATOR MODE"/>
    <property type="match status" value="1"/>
</dbReference>
<sequence length="112" mass="12451">MDYKIKSRIWIETDNKVLLGEGRVQLLKEIQNTGSLSKAAKSLGISYKKAWHLLDAVNKSAKKPVTINSVGGKNGGGTQLTAYGKVLVATFEDINKNCWEFLDQQLEKIENL</sequence>
<dbReference type="EMBL" id="JBAWKB010000006">
    <property type="protein sequence ID" value="MFH6773096.1"/>
    <property type="molecule type" value="Genomic_DNA"/>
</dbReference>